<dbReference type="Proteomes" id="UP000276215">
    <property type="component" value="Unassembled WGS sequence"/>
</dbReference>
<dbReference type="EMBL" id="ML120475">
    <property type="protein sequence ID" value="RPA92341.1"/>
    <property type="molecule type" value="Genomic_DNA"/>
</dbReference>
<keyword evidence="2" id="KW-1185">Reference proteome</keyword>
<evidence type="ECO:0000313" key="1">
    <source>
        <dbReference type="EMBL" id="RPA92341.1"/>
    </source>
</evidence>
<sequence>MDTNLNQQPLLHKTKPADVMELPAWIKDLGPKQMLELQAENERTLRMGKISNQVLANWHSRHTIPFKFVLPIRLCFPWLKDSVEHRLGRWLLLPLGQHFQVLRETGLAHSENFQMPISSYLMDGFQQLYVRLVGLSPMKT</sequence>
<organism evidence="1 2">
    <name type="scientific">Choiromyces venosus 120613-1</name>
    <dbReference type="NCBI Taxonomy" id="1336337"/>
    <lineage>
        <taxon>Eukaryota</taxon>
        <taxon>Fungi</taxon>
        <taxon>Dikarya</taxon>
        <taxon>Ascomycota</taxon>
        <taxon>Pezizomycotina</taxon>
        <taxon>Pezizomycetes</taxon>
        <taxon>Pezizales</taxon>
        <taxon>Tuberaceae</taxon>
        <taxon>Choiromyces</taxon>
    </lineage>
</organism>
<gene>
    <name evidence="1" type="ORF">L873DRAFT_197946</name>
</gene>
<accession>A0A3N4J6T4</accession>
<protein>
    <submittedName>
        <fullName evidence="1">Uncharacterized protein</fullName>
    </submittedName>
</protein>
<name>A0A3N4J6T4_9PEZI</name>
<evidence type="ECO:0000313" key="2">
    <source>
        <dbReference type="Proteomes" id="UP000276215"/>
    </source>
</evidence>
<reference evidence="1 2" key="1">
    <citation type="journal article" date="2018" name="Nat. Ecol. Evol.">
        <title>Pezizomycetes genomes reveal the molecular basis of ectomycorrhizal truffle lifestyle.</title>
        <authorList>
            <person name="Murat C."/>
            <person name="Payen T."/>
            <person name="Noel B."/>
            <person name="Kuo A."/>
            <person name="Morin E."/>
            <person name="Chen J."/>
            <person name="Kohler A."/>
            <person name="Krizsan K."/>
            <person name="Balestrini R."/>
            <person name="Da Silva C."/>
            <person name="Montanini B."/>
            <person name="Hainaut M."/>
            <person name="Levati E."/>
            <person name="Barry K.W."/>
            <person name="Belfiori B."/>
            <person name="Cichocki N."/>
            <person name="Clum A."/>
            <person name="Dockter R.B."/>
            <person name="Fauchery L."/>
            <person name="Guy J."/>
            <person name="Iotti M."/>
            <person name="Le Tacon F."/>
            <person name="Lindquist E.A."/>
            <person name="Lipzen A."/>
            <person name="Malagnac F."/>
            <person name="Mello A."/>
            <person name="Molinier V."/>
            <person name="Miyauchi S."/>
            <person name="Poulain J."/>
            <person name="Riccioni C."/>
            <person name="Rubini A."/>
            <person name="Sitrit Y."/>
            <person name="Splivallo R."/>
            <person name="Traeger S."/>
            <person name="Wang M."/>
            <person name="Zifcakova L."/>
            <person name="Wipf D."/>
            <person name="Zambonelli A."/>
            <person name="Paolocci F."/>
            <person name="Nowrousian M."/>
            <person name="Ottonello S."/>
            <person name="Baldrian P."/>
            <person name="Spatafora J.W."/>
            <person name="Henrissat B."/>
            <person name="Nagy L.G."/>
            <person name="Aury J.M."/>
            <person name="Wincker P."/>
            <person name="Grigoriev I.V."/>
            <person name="Bonfante P."/>
            <person name="Martin F.M."/>
        </authorList>
    </citation>
    <scope>NUCLEOTIDE SEQUENCE [LARGE SCALE GENOMIC DNA]</scope>
    <source>
        <strain evidence="1 2">120613-1</strain>
    </source>
</reference>
<dbReference type="AlphaFoldDB" id="A0A3N4J6T4"/>
<proteinExistence type="predicted"/>